<evidence type="ECO:0000256" key="3">
    <source>
        <dbReference type="ARBA" id="ARBA00022737"/>
    </source>
</evidence>
<evidence type="ECO:0000256" key="2">
    <source>
        <dbReference type="ARBA" id="ARBA00022723"/>
    </source>
</evidence>
<dbReference type="InterPro" id="IPR013087">
    <property type="entry name" value="Znf_C2H2_type"/>
</dbReference>
<comment type="caution">
    <text evidence="9">The sequence shown here is derived from an EMBL/GenBank/DDBJ whole genome shotgun (WGS) entry which is preliminary data.</text>
</comment>
<sequence>NKKKKKQHILRFIFEKPNKCDVCDKSFANSSNLIRHQRIHTGEKPFQCDMCNKSFTQNYVLTKHRRTHTGEKPY</sequence>
<gene>
    <name evidence="9" type="ORF">FWK35_00039206</name>
</gene>
<evidence type="ECO:0000256" key="1">
    <source>
        <dbReference type="ARBA" id="ARBA00004123"/>
    </source>
</evidence>
<evidence type="ECO:0000259" key="8">
    <source>
        <dbReference type="PROSITE" id="PS50157"/>
    </source>
</evidence>
<protein>
    <submittedName>
        <fullName evidence="9">Zinc finger protein 22-like</fullName>
    </submittedName>
</protein>
<dbReference type="Gene3D" id="3.30.160.60">
    <property type="entry name" value="Classic Zinc Finger"/>
    <property type="match status" value="2"/>
</dbReference>
<dbReference type="GO" id="GO:0000981">
    <property type="term" value="F:DNA-binding transcription factor activity, RNA polymerase II-specific"/>
    <property type="evidence" value="ECO:0007669"/>
    <property type="project" value="TreeGrafter"/>
</dbReference>
<dbReference type="PROSITE" id="PS00028">
    <property type="entry name" value="ZINC_FINGER_C2H2_1"/>
    <property type="match status" value="2"/>
</dbReference>
<feature type="domain" description="C2H2-type" evidence="8">
    <location>
        <begin position="46"/>
        <end position="73"/>
    </location>
</feature>
<evidence type="ECO:0000313" key="9">
    <source>
        <dbReference type="EMBL" id="KAF0734314.1"/>
    </source>
</evidence>
<feature type="domain" description="C2H2-type" evidence="8">
    <location>
        <begin position="18"/>
        <end position="45"/>
    </location>
</feature>
<keyword evidence="2" id="KW-0479">Metal-binding</keyword>
<proteinExistence type="predicted"/>
<dbReference type="PANTHER" id="PTHR23235">
    <property type="entry name" value="KRUEPPEL-LIKE TRANSCRIPTION FACTOR"/>
    <property type="match status" value="1"/>
</dbReference>
<dbReference type="GO" id="GO:0008270">
    <property type="term" value="F:zinc ion binding"/>
    <property type="evidence" value="ECO:0007669"/>
    <property type="project" value="UniProtKB-KW"/>
</dbReference>
<dbReference type="GO" id="GO:0000978">
    <property type="term" value="F:RNA polymerase II cis-regulatory region sequence-specific DNA binding"/>
    <property type="evidence" value="ECO:0007669"/>
    <property type="project" value="TreeGrafter"/>
</dbReference>
<dbReference type="OrthoDB" id="6077919at2759"/>
<dbReference type="AlphaFoldDB" id="A0A6G0X3F4"/>
<keyword evidence="6" id="KW-0539">Nucleus</keyword>
<evidence type="ECO:0000256" key="6">
    <source>
        <dbReference type="ARBA" id="ARBA00023242"/>
    </source>
</evidence>
<name>A0A6G0X3F4_APHCR</name>
<dbReference type="InterPro" id="IPR036236">
    <property type="entry name" value="Znf_C2H2_sf"/>
</dbReference>
<evidence type="ECO:0000256" key="5">
    <source>
        <dbReference type="ARBA" id="ARBA00022833"/>
    </source>
</evidence>
<dbReference type="Pfam" id="PF13465">
    <property type="entry name" value="zf-H2C2_2"/>
    <property type="match status" value="1"/>
</dbReference>
<keyword evidence="5" id="KW-0862">Zinc</keyword>
<reference evidence="9 10" key="1">
    <citation type="submission" date="2019-08" db="EMBL/GenBank/DDBJ databases">
        <title>Whole genome of Aphis craccivora.</title>
        <authorList>
            <person name="Voronova N.V."/>
            <person name="Shulinski R.S."/>
            <person name="Bandarenka Y.V."/>
            <person name="Zhorov D.G."/>
            <person name="Warner D."/>
        </authorList>
    </citation>
    <scope>NUCLEOTIDE SEQUENCE [LARGE SCALE GENOMIC DNA]</scope>
    <source>
        <strain evidence="9">180601</strain>
        <tissue evidence="9">Whole Body</tissue>
    </source>
</reference>
<accession>A0A6G0X3F4</accession>
<feature type="non-terminal residue" evidence="9">
    <location>
        <position position="1"/>
    </location>
</feature>
<evidence type="ECO:0000256" key="7">
    <source>
        <dbReference type="PROSITE-ProRule" id="PRU00042"/>
    </source>
</evidence>
<dbReference type="EMBL" id="VUJU01008197">
    <property type="protein sequence ID" value="KAF0734314.1"/>
    <property type="molecule type" value="Genomic_DNA"/>
</dbReference>
<keyword evidence="10" id="KW-1185">Reference proteome</keyword>
<dbReference type="FunFam" id="3.30.160.60:FF:000512">
    <property type="entry name" value="zinc finger protein 197 isoform X1"/>
    <property type="match status" value="1"/>
</dbReference>
<dbReference type="FunFam" id="3.30.160.60:FF:002343">
    <property type="entry name" value="Zinc finger protein 33A"/>
    <property type="match status" value="1"/>
</dbReference>
<dbReference type="PANTHER" id="PTHR23235:SF142">
    <property type="entry name" value="ZINC FINGER PROTEIN 384"/>
    <property type="match status" value="1"/>
</dbReference>
<dbReference type="SMART" id="SM00355">
    <property type="entry name" value="ZnF_C2H2"/>
    <property type="match status" value="2"/>
</dbReference>
<evidence type="ECO:0000256" key="4">
    <source>
        <dbReference type="ARBA" id="ARBA00022771"/>
    </source>
</evidence>
<dbReference type="PROSITE" id="PS50157">
    <property type="entry name" value="ZINC_FINGER_C2H2_2"/>
    <property type="match status" value="2"/>
</dbReference>
<dbReference type="Proteomes" id="UP000478052">
    <property type="component" value="Unassembled WGS sequence"/>
</dbReference>
<keyword evidence="4 7" id="KW-0863">Zinc-finger</keyword>
<evidence type="ECO:0000313" key="10">
    <source>
        <dbReference type="Proteomes" id="UP000478052"/>
    </source>
</evidence>
<keyword evidence="3" id="KW-0677">Repeat</keyword>
<dbReference type="GO" id="GO:0005634">
    <property type="term" value="C:nucleus"/>
    <property type="evidence" value="ECO:0007669"/>
    <property type="project" value="UniProtKB-SubCell"/>
</dbReference>
<comment type="subcellular location">
    <subcellularLocation>
        <location evidence="1">Nucleus</location>
    </subcellularLocation>
</comment>
<organism evidence="9 10">
    <name type="scientific">Aphis craccivora</name>
    <name type="common">Cowpea aphid</name>
    <dbReference type="NCBI Taxonomy" id="307492"/>
    <lineage>
        <taxon>Eukaryota</taxon>
        <taxon>Metazoa</taxon>
        <taxon>Ecdysozoa</taxon>
        <taxon>Arthropoda</taxon>
        <taxon>Hexapoda</taxon>
        <taxon>Insecta</taxon>
        <taxon>Pterygota</taxon>
        <taxon>Neoptera</taxon>
        <taxon>Paraneoptera</taxon>
        <taxon>Hemiptera</taxon>
        <taxon>Sternorrhyncha</taxon>
        <taxon>Aphidomorpha</taxon>
        <taxon>Aphidoidea</taxon>
        <taxon>Aphididae</taxon>
        <taxon>Aphidini</taxon>
        <taxon>Aphis</taxon>
        <taxon>Aphis</taxon>
    </lineage>
</organism>
<dbReference type="SUPFAM" id="SSF57667">
    <property type="entry name" value="beta-beta-alpha zinc fingers"/>
    <property type="match status" value="1"/>
</dbReference>